<name>A0ABS4UML2_9ACTN</name>
<keyword evidence="5" id="KW-1185">Reference proteome</keyword>
<organism evidence="4 5">
    <name type="scientific">Kribbella aluminosa</name>
    <dbReference type="NCBI Taxonomy" id="416017"/>
    <lineage>
        <taxon>Bacteria</taxon>
        <taxon>Bacillati</taxon>
        <taxon>Actinomycetota</taxon>
        <taxon>Actinomycetes</taxon>
        <taxon>Propionibacteriales</taxon>
        <taxon>Kribbellaceae</taxon>
        <taxon>Kribbella</taxon>
    </lineage>
</organism>
<protein>
    <submittedName>
        <fullName evidence="4">Ribosomal protein S18 acetylase RimI-like enzyme</fullName>
    </submittedName>
</protein>
<reference evidence="4 5" key="1">
    <citation type="submission" date="2021-03" db="EMBL/GenBank/DDBJ databases">
        <title>Sequencing the genomes of 1000 actinobacteria strains.</title>
        <authorList>
            <person name="Klenk H.-P."/>
        </authorList>
    </citation>
    <scope>NUCLEOTIDE SEQUENCE [LARGE SCALE GENOMIC DNA]</scope>
    <source>
        <strain evidence="4 5">DSM 18824</strain>
    </source>
</reference>
<dbReference type="EMBL" id="JAGINT010000001">
    <property type="protein sequence ID" value="MBP2352865.1"/>
    <property type="molecule type" value="Genomic_DNA"/>
</dbReference>
<dbReference type="InterPro" id="IPR050832">
    <property type="entry name" value="Bact_Acetyltransf"/>
</dbReference>
<sequence>MNMPTTIRPNPASGHFISGSRRRQPVRVLVMPEVVVPLTVRNLTEDDLPACGWYGTATDLAYLAEAIQRARRGEVDYLAVCPPSGLSVAVGGADYTKPSGAATIWQLSVQPELRSCGIGTVLIAALEQRIRARGLHWAELGVDDNSSRPRALYERLGYTASGTEIGSWNQQTADGSTTRYQTRITLMRKQLI</sequence>
<dbReference type="PROSITE" id="PS51186">
    <property type="entry name" value="GNAT"/>
    <property type="match status" value="1"/>
</dbReference>
<gene>
    <name evidence="4" type="ORF">JOF29_003948</name>
</gene>
<dbReference type="PANTHER" id="PTHR43877">
    <property type="entry name" value="AMINOALKYLPHOSPHONATE N-ACETYLTRANSFERASE-RELATED-RELATED"/>
    <property type="match status" value="1"/>
</dbReference>
<dbReference type="Gene3D" id="3.40.630.30">
    <property type="match status" value="1"/>
</dbReference>
<keyword evidence="2" id="KW-0012">Acyltransferase</keyword>
<evidence type="ECO:0000313" key="5">
    <source>
        <dbReference type="Proteomes" id="UP000755585"/>
    </source>
</evidence>
<evidence type="ECO:0000259" key="3">
    <source>
        <dbReference type="PROSITE" id="PS51186"/>
    </source>
</evidence>
<dbReference type="InterPro" id="IPR000182">
    <property type="entry name" value="GNAT_dom"/>
</dbReference>
<dbReference type="SUPFAM" id="SSF55729">
    <property type="entry name" value="Acyl-CoA N-acyltransferases (Nat)"/>
    <property type="match status" value="1"/>
</dbReference>
<keyword evidence="1" id="KW-0808">Transferase</keyword>
<dbReference type="Proteomes" id="UP000755585">
    <property type="component" value="Unassembled WGS sequence"/>
</dbReference>
<feature type="domain" description="N-acetyltransferase" evidence="3">
    <location>
        <begin position="38"/>
        <end position="192"/>
    </location>
</feature>
<dbReference type="InterPro" id="IPR016181">
    <property type="entry name" value="Acyl_CoA_acyltransferase"/>
</dbReference>
<comment type="caution">
    <text evidence="4">The sequence shown here is derived from an EMBL/GenBank/DDBJ whole genome shotgun (WGS) entry which is preliminary data.</text>
</comment>
<dbReference type="RefSeq" id="WP_245357671.1">
    <property type="nucleotide sequence ID" value="NZ_JAGINT010000001.1"/>
</dbReference>
<dbReference type="Pfam" id="PF00583">
    <property type="entry name" value="Acetyltransf_1"/>
    <property type="match status" value="1"/>
</dbReference>
<evidence type="ECO:0000256" key="2">
    <source>
        <dbReference type="ARBA" id="ARBA00023315"/>
    </source>
</evidence>
<accession>A0ABS4UML2</accession>
<proteinExistence type="predicted"/>
<evidence type="ECO:0000256" key="1">
    <source>
        <dbReference type="ARBA" id="ARBA00022679"/>
    </source>
</evidence>
<evidence type="ECO:0000313" key="4">
    <source>
        <dbReference type="EMBL" id="MBP2352865.1"/>
    </source>
</evidence>